<feature type="transmembrane region" description="Helical" evidence="6">
    <location>
        <begin position="34"/>
        <end position="54"/>
    </location>
</feature>
<sequence length="84" mass="9026">MWPDGEFGYCALWTFFYFTAATACAAGGGSDSAWAAAAFFGYVAMLLYGADAFFKFKGWRSGEIAQGERQVQMSGGDMQSPGAY</sequence>
<feature type="domain" description="MARVEL" evidence="7">
    <location>
        <begin position="1"/>
        <end position="60"/>
    </location>
</feature>
<reference evidence="8 9" key="1">
    <citation type="submission" date="2023-11" db="EMBL/GenBank/DDBJ databases">
        <title>Halocaridina rubra genome assembly.</title>
        <authorList>
            <person name="Smith C."/>
        </authorList>
    </citation>
    <scope>NUCLEOTIDE SEQUENCE [LARGE SCALE GENOMIC DNA]</scope>
    <source>
        <strain evidence="8">EP-1</strain>
        <tissue evidence="8">Whole</tissue>
    </source>
</reference>
<comment type="subcellular location">
    <subcellularLocation>
        <location evidence="1">Membrane</location>
        <topology evidence="1">Multi-pass membrane protein</topology>
    </subcellularLocation>
</comment>
<keyword evidence="9" id="KW-1185">Reference proteome</keyword>
<comment type="caution">
    <text evidence="8">The sequence shown here is derived from an EMBL/GenBank/DDBJ whole genome shotgun (WGS) entry which is preliminary data.</text>
</comment>
<feature type="transmembrane region" description="Helical" evidence="6">
    <location>
        <begin position="7"/>
        <end position="28"/>
    </location>
</feature>
<keyword evidence="4 5" id="KW-0472">Membrane</keyword>
<gene>
    <name evidence="8" type="primary">CMTM4</name>
    <name evidence="8" type="ORF">SK128_006099</name>
</gene>
<dbReference type="GO" id="GO:0016020">
    <property type="term" value="C:membrane"/>
    <property type="evidence" value="ECO:0007669"/>
    <property type="project" value="UniProtKB-SubCell"/>
</dbReference>
<dbReference type="InterPro" id="IPR008253">
    <property type="entry name" value="Marvel"/>
</dbReference>
<evidence type="ECO:0000259" key="7">
    <source>
        <dbReference type="PROSITE" id="PS51225"/>
    </source>
</evidence>
<keyword evidence="2 5" id="KW-0812">Transmembrane</keyword>
<dbReference type="EMBL" id="JAXCGZ010015150">
    <property type="protein sequence ID" value="KAK7071084.1"/>
    <property type="molecule type" value="Genomic_DNA"/>
</dbReference>
<dbReference type="AlphaFoldDB" id="A0AAN8X188"/>
<evidence type="ECO:0000313" key="9">
    <source>
        <dbReference type="Proteomes" id="UP001381693"/>
    </source>
</evidence>
<proteinExistence type="predicted"/>
<evidence type="ECO:0000256" key="2">
    <source>
        <dbReference type="ARBA" id="ARBA00022692"/>
    </source>
</evidence>
<dbReference type="PROSITE" id="PS51225">
    <property type="entry name" value="MARVEL"/>
    <property type="match status" value="1"/>
</dbReference>
<evidence type="ECO:0000256" key="6">
    <source>
        <dbReference type="SAM" id="Phobius"/>
    </source>
</evidence>
<dbReference type="Proteomes" id="UP001381693">
    <property type="component" value="Unassembled WGS sequence"/>
</dbReference>
<evidence type="ECO:0000256" key="4">
    <source>
        <dbReference type="ARBA" id="ARBA00023136"/>
    </source>
</evidence>
<keyword evidence="3 6" id="KW-1133">Transmembrane helix</keyword>
<protein>
    <submittedName>
        <fullName evidence="8">CKLF-like MARVEL transmembrane domain-containing protein 4</fullName>
    </submittedName>
</protein>
<name>A0AAN8X188_HALRR</name>
<evidence type="ECO:0000256" key="1">
    <source>
        <dbReference type="ARBA" id="ARBA00004141"/>
    </source>
</evidence>
<evidence type="ECO:0000256" key="5">
    <source>
        <dbReference type="PROSITE-ProRule" id="PRU00581"/>
    </source>
</evidence>
<evidence type="ECO:0000313" key="8">
    <source>
        <dbReference type="EMBL" id="KAK7071084.1"/>
    </source>
</evidence>
<accession>A0AAN8X188</accession>
<organism evidence="8 9">
    <name type="scientific">Halocaridina rubra</name>
    <name type="common">Hawaiian red shrimp</name>
    <dbReference type="NCBI Taxonomy" id="373956"/>
    <lineage>
        <taxon>Eukaryota</taxon>
        <taxon>Metazoa</taxon>
        <taxon>Ecdysozoa</taxon>
        <taxon>Arthropoda</taxon>
        <taxon>Crustacea</taxon>
        <taxon>Multicrustacea</taxon>
        <taxon>Malacostraca</taxon>
        <taxon>Eumalacostraca</taxon>
        <taxon>Eucarida</taxon>
        <taxon>Decapoda</taxon>
        <taxon>Pleocyemata</taxon>
        <taxon>Caridea</taxon>
        <taxon>Atyoidea</taxon>
        <taxon>Atyidae</taxon>
        <taxon>Halocaridina</taxon>
    </lineage>
</organism>
<evidence type="ECO:0000256" key="3">
    <source>
        <dbReference type="ARBA" id="ARBA00022989"/>
    </source>
</evidence>